<name>A0ABU7C2M0_9TELE</name>
<feature type="non-terminal residue" evidence="3">
    <location>
        <position position="152"/>
    </location>
</feature>
<dbReference type="Proteomes" id="UP001345963">
    <property type="component" value="Unassembled WGS sequence"/>
</dbReference>
<feature type="non-terminal residue" evidence="3">
    <location>
        <position position="1"/>
    </location>
</feature>
<keyword evidence="2" id="KW-0812">Transmembrane</keyword>
<evidence type="ECO:0000256" key="1">
    <source>
        <dbReference type="SAM" id="MobiDB-lite"/>
    </source>
</evidence>
<keyword evidence="2" id="KW-1133">Transmembrane helix</keyword>
<organism evidence="3 4">
    <name type="scientific">Ataeniobius toweri</name>
    <dbReference type="NCBI Taxonomy" id="208326"/>
    <lineage>
        <taxon>Eukaryota</taxon>
        <taxon>Metazoa</taxon>
        <taxon>Chordata</taxon>
        <taxon>Craniata</taxon>
        <taxon>Vertebrata</taxon>
        <taxon>Euteleostomi</taxon>
        <taxon>Actinopterygii</taxon>
        <taxon>Neopterygii</taxon>
        <taxon>Teleostei</taxon>
        <taxon>Neoteleostei</taxon>
        <taxon>Acanthomorphata</taxon>
        <taxon>Ovalentaria</taxon>
        <taxon>Atherinomorphae</taxon>
        <taxon>Cyprinodontiformes</taxon>
        <taxon>Goodeidae</taxon>
        <taxon>Ataeniobius</taxon>
    </lineage>
</organism>
<dbReference type="EMBL" id="JAHUTI010073073">
    <property type="protein sequence ID" value="MED6256109.1"/>
    <property type="molecule type" value="Genomic_DNA"/>
</dbReference>
<gene>
    <name evidence="3" type="ORF">ATANTOWER_020074</name>
</gene>
<evidence type="ECO:0000256" key="2">
    <source>
        <dbReference type="SAM" id="Phobius"/>
    </source>
</evidence>
<keyword evidence="4" id="KW-1185">Reference proteome</keyword>
<feature type="transmembrane region" description="Helical" evidence="2">
    <location>
        <begin position="32"/>
        <end position="58"/>
    </location>
</feature>
<keyword evidence="2" id="KW-0472">Membrane</keyword>
<comment type="caution">
    <text evidence="3">The sequence shown here is derived from an EMBL/GenBank/DDBJ whole genome shotgun (WGS) entry which is preliminary data.</text>
</comment>
<accession>A0ABU7C2M0</accession>
<reference evidence="3 4" key="1">
    <citation type="submission" date="2021-07" db="EMBL/GenBank/DDBJ databases">
        <authorList>
            <person name="Palmer J.M."/>
        </authorList>
    </citation>
    <scope>NUCLEOTIDE SEQUENCE [LARGE SCALE GENOMIC DNA]</scope>
    <source>
        <strain evidence="3 4">AT_MEX2019</strain>
        <tissue evidence="3">Muscle</tissue>
    </source>
</reference>
<feature type="compositionally biased region" description="Low complexity" evidence="1">
    <location>
        <begin position="79"/>
        <end position="90"/>
    </location>
</feature>
<proteinExistence type="predicted"/>
<feature type="region of interest" description="Disordered" evidence="1">
    <location>
        <begin position="79"/>
        <end position="152"/>
    </location>
</feature>
<evidence type="ECO:0000313" key="4">
    <source>
        <dbReference type="Proteomes" id="UP001345963"/>
    </source>
</evidence>
<evidence type="ECO:0000313" key="3">
    <source>
        <dbReference type="EMBL" id="MED6256109.1"/>
    </source>
</evidence>
<sequence>CDGQVRLHRCSLSESNQLGFFREWRARGRRQLVFVHSVILPCRVFHGLFALAVLSHFWRSVENKLRRLRLMVPALFSNSKPSLSKNSPSLTQRSIHLPVHPPTSSSSHSGASLQKKGEHKLEISGTNRSLPANHRHRGEGLIPPHLVQTTHS</sequence>
<protein>
    <submittedName>
        <fullName evidence="3">Uncharacterized protein</fullName>
    </submittedName>
</protein>